<evidence type="ECO:0000256" key="2">
    <source>
        <dbReference type="ARBA" id="ARBA00005745"/>
    </source>
</evidence>
<dbReference type="GO" id="GO:0005886">
    <property type="term" value="C:plasma membrane"/>
    <property type="evidence" value="ECO:0007669"/>
    <property type="project" value="UniProtKB-SubCell"/>
</dbReference>
<keyword evidence="3" id="KW-1003">Cell membrane</keyword>
<evidence type="ECO:0000256" key="7">
    <source>
        <dbReference type="SAM" id="Phobius"/>
    </source>
</evidence>
<keyword evidence="4 7" id="KW-0812">Transmembrane</keyword>
<organism evidence="9 10">
    <name type="scientific">Candidatus Schekmanbacteria bacterium RBG_13_48_7</name>
    <dbReference type="NCBI Taxonomy" id="1817878"/>
    <lineage>
        <taxon>Bacteria</taxon>
        <taxon>Candidatus Schekmaniibacteriota</taxon>
    </lineage>
</organism>
<evidence type="ECO:0000256" key="3">
    <source>
        <dbReference type="ARBA" id="ARBA00022475"/>
    </source>
</evidence>
<protein>
    <recommendedName>
        <fullName evidence="8">Type II secretion system protein GspF domain-containing protein</fullName>
    </recommendedName>
</protein>
<dbReference type="InterPro" id="IPR018076">
    <property type="entry name" value="T2SS_GspF_dom"/>
</dbReference>
<evidence type="ECO:0000256" key="4">
    <source>
        <dbReference type="ARBA" id="ARBA00022692"/>
    </source>
</evidence>
<keyword evidence="6 7" id="KW-0472">Membrane</keyword>
<feature type="transmembrane region" description="Helical" evidence="7">
    <location>
        <begin position="156"/>
        <end position="182"/>
    </location>
</feature>
<comment type="caution">
    <text evidence="9">The sequence shown here is derived from an EMBL/GenBank/DDBJ whole genome shotgun (WGS) entry which is preliminary data.</text>
</comment>
<evidence type="ECO:0000256" key="1">
    <source>
        <dbReference type="ARBA" id="ARBA00004651"/>
    </source>
</evidence>
<evidence type="ECO:0000256" key="6">
    <source>
        <dbReference type="ARBA" id="ARBA00023136"/>
    </source>
</evidence>
<dbReference type="EMBL" id="MGDD01000157">
    <property type="protein sequence ID" value="OGL45881.1"/>
    <property type="molecule type" value="Genomic_DNA"/>
</dbReference>
<comment type="subcellular location">
    <subcellularLocation>
        <location evidence="1">Cell membrane</location>
        <topology evidence="1">Multi-pass membrane protein</topology>
    </subcellularLocation>
</comment>
<feature type="domain" description="Type II secretion system protein GspF" evidence="8">
    <location>
        <begin position="19"/>
        <end position="141"/>
    </location>
</feature>
<dbReference type="PANTHER" id="PTHR30012:SF0">
    <property type="entry name" value="TYPE II SECRETION SYSTEM PROTEIN F-RELATED"/>
    <property type="match status" value="1"/>
</dbReference>
<accession>A0A1F7RWQ1</accession>
<dbReference type="Gene3D" id="1.20.81.30">
    <property type="entry name" value="Type II secretion system (T2SS), domain F"/>
    <property type="match status" value="2"/>
</dbReference>
<dbReference type="InterPro" id="IPR042094">
    <property type="entry name" value="T2SS_GspF_sf"/>
</dbReference>
<dbReference type="PANTHER" id="PTHR30012">
    <property type="entry name" value="GENERAL SECRETION PATHWAY PROTEIN"/>
    <property type="match status" value="1"/>
</dbReference>
<evidence type="ECO:0000259" key="8">
    <source>
        <dbReference type="Pfam" id="PF00482"/>
    </source>
</evidence>
<gene>
    <name evidence="9" type="ORF">A2161_16505</name>
</gene>
<feature type="transmembrane region" description="Helical" evidence="7">
    <location>
        <begin position="114"/>
        <end position="136"/>
    </location>
</feature>
<name>A0A1F7RWQ1_9BACT</name>
<keyword evidence="5 7" id="KW-1133">Transmembrane helix</keyword>
<dbReference type="Pfam" id="PF00482">
    <property type="entry name" value="T2SSF"/>
    <property type="match status" value="2"/>
</dbReference>
<feature type="domain" description="Type II secretion system protein GspF" evidence="8">
    <location>
        <begin position="207"/>
        <end position="329"/>
    </location>
</feature>
<feature type="transmembrane region" description="Helical" evidence="7">
    <location>
        <begin position="310"/>
        <end position="330"/>
    </location>
</feature>
<dbReference type="AlphaFoldDB" id="A0A1F7RWQ1"/>
<comment type="similarity">
    <text evidence="2">Belongs to the GSP F family.</text>
</comment>
<proteinExistence type="inferred from homology"/>
<reference evidence="9 10" key="1">
    <citation type="journal article" date="2016" name="Nat. Commun.">
        <title>Thousands of microbial genomes shed light on interconnected biogeochemical processes in an aquifer system.</title>
        <authorList>
            <person name="Anantharaman K."/>
            <person name="Brown C.T."/>
            <person name="Hug L.A."/>
            <person name="Sharon I."/>
            <person name="Castelle C.J."/>
            <person name="Probst A.J."/>
            <person name="Thomas B.C."/>
            <person name="Singh A."/>
            <person name="Wilkins M.J."/>
            <person name="Karaoz U."/>
            <person name="Brodie E.L."/>
            <person name="Williams K.H."/>
            <person name="Hubbard S.S."/>
            <person name="Banfield J.F."/>
        </authorList>
    </citation>
    <scope>NUCLEOTIDE SEQUENCE [LARGE SCALE GENOMIC DNA]</scope>
</reference>
<dbReference type="InterPro" id="IPR003004">
    <property type="entry name" value="GspF/PilC"/>
</dbReference>
<evidence type="ECO:0000313" key="10">
    <source>
        <dbReference type="Proteomes" id="UP000179266"/>
    </source>
</evidence>
<dbReference type="Proteomes" id="UP000179266">
    <property type="component" value="Unassembled WGS sequence"/>
</dbReference>
<evidence type="ECO:0000313" key="9">
    <source>
        <dbReference type="EMBL" id="OGL45881.1"/>
    </source>
</evidence>
<sequence>MFGIQNILRSSTNADRQLFMNHVSSMVKLDFPFPEGLRLLAEEIQSSRFKKVIERTADDIESGVTVSEAFSKHPRYFNAAFISALKTGEKSELSDILAKYELSQLRIADIMGQWWILLLYPIILMCFWAILTVFAINKFLPVFSKNLSKLPLTSRFIIFFGNNWFYFLGGLIILLLFIFFIIKKYPTITAICPFFWRWTRFWQLAHFASYMEVLLKSGINLGAALRIASQDAPFRSFRKAIESIAKNIEKGEKIEESFRESNTFPEIANFFISVGEELGTLPEAFREMSAYFETRLRNSNERVIRIAEPLLIIGIGCIFALTLLSIYLPFFKMVGELGK</sequence>
<evidence type="ECO:0000256" key="5">
    <source>
        <dbReference type="ARBA" id="ARBA00022989"/>
    </source>
</evidence>